<dbReference type="OrthoDB" id="153186at2"/>
<dbReference type="InterPro" id="IPR000515">
    <property type="entry name" value="MetI-like"/>
</dbReference>
<accession>A0A1H8DUQ5</accession>
<dbReference type="InterPro" id="IPR035906">
    <property type="entry name" value="MetI-like_sf"/>
</dbReference>
<protein>
    <submittedName>
        <fullName evidence="9">Raffinose/stachyose/melibiose transport system permease protein</fullName>
    </submittedName>
</protein>
<evidence type="ECO:0000256" key="5">
    <source>
        <dbReference type="ARBA" id="ARBA00022989"/>
    </source>
</evidence>
<feature type="transmembrane region" description="Helical" evidence="7">
    <location>
        <begin position="246"/>
        <end position="271"/>
    </location>
</feature>
<evidence type="ECO:0000256" key="4">
    <source>
        <dbReference type="ARBA" id="ARBA00022692"/>
    </source>
</evidence>
<dbReference type="SUPFAM" id="SSF161098">
    <property type="entry name" value="MetI-like"/>
    <property type="match status" value="1"/>
</dbReference>
<evidence type="ECO:0000256" key="6">
    <source>
        <dbReference type="ARBA" id="ARBA00023136"/>
    </source>
</evidence>
<dbReference type="PANTHER" id="PTHR43744:SF8">
    <property type="entry name" value="SN-GLYCEROL-3-PHOSPHATE TRANSPORT SYSTEM PERMEASE PROTEIN UGPE"/>
    <property type="match status" value="1"/>
</dbReference>
<dbReference type="EMBL" id="FOCG01000003">
    <property type="protein sequence ID" value="SEN11041.1"/>
    <property type="molecule type" value="Genomic_DNA"/>
</dbReference>
<evidence type="ECO:0000313" key="9">
    <source>
        <dbReference type="EMBL" id="SEN11041.1"/>
    </source>
</evidence>
<feature type="transmembrane region" description="Helical" evidence="7">
    <location>
        <begin position="12"/>
        <end position="30"/>
    </location>
</feature>
<feature type="transmembrane region" description="Helical" evidence="7">
    <location>
        <begin position="75"/>
        <end position="97"/>
    </location>
</feature>
<evidence type="ECO:0000259" key="8">
    <source>
        <dbReference type="PROSITE" id="PS50928"/>
    </source>
</evidence>
<comment type="subcellular location">
    <subcellularLocation>
        <location evidence="1 7">Cell membrane</location>
        <topology evidence="1 7">Multi-pass membrane protein</topology>
    </subcellularLocation>
</comment>
<feature type="transmembrane region" description="Helical" evidence="7">
    <location>
        <begin position="106"/>
        <end position="129"/>
    </location>
</feature>
<dbReference type="Gene3D" id="1.10.3720.10">
    <property type="entry name" value="MetI-like"/>
    <property type="match status" value="2"/>
</dbReference>
<evidence type="ECO:0000256" key="2">
    <source>
        <dbReference type="ARBA" id="ARBA00022448"/>
    </source>
</evidence>
<keyword evidence="5 7" id="KW-1133">Transmembrane helix</keyword>
<feature type="transmembrane region" description="Helical" evidence="7">
    <location>
        <begin position="170"/>
        <end position="191"/>
    </location>
</feature>
<feature type="transmembrane region" description="Helical" evidence="7">
    <location>
        <begin position="203"/>
        <end position="225"/>
    </location>
</feature>
<keyword evidence="2 7" id="KW-0813">Transport</keyword>
<keyword evidence="6 7" id="KW-0472">Membrane</keyword>
<dbReference type="PANTHER" id="PTHR43744">
    <property type="entry name" value="ABC TRANSPORTER PERMEASE PROTEIN MG189-RELATED-RELATED"/>
    <property type="match status" value="1"/>
</dbReference>
<dbReference type="GO" id="GO:0005886">
    <property type="term" value="C:plasma membrane"/>
    <property type="evidence" value="ECO:0007669"/>
    <property type="project" value="UniProtKB-SubCell"/>
</dbReference>
<evidence type="ECO:0000256" key="3">
    <source>
        <dbReference type="ARBA" id="ARBA00022475"/>
    </source>
</evidence>
<feature type="transmembrane region" description="Helical" evidence="7">
    <location>
        <begin position="135"/>
        <end position="158"/>
    </location>
</feature>
<evidence type="ECO:0000313" key="10">
    <source>
        <dbReference type="Proteomes" id="UP000199158"/>
    </source>
</evidence>
<keyword evidence="4 7" id="KW-0812">Transmembrane</keyword>
<gene>
    <name evidence="9" type="ORF">SAMN05216180_2813</name>
</gene>
<reference evidence="9 10" key="1">
    <citation type="submission" date="2016-10" db="EMBL/GenBank/DDBJ databases">
        <authorList>
            <person name="de Groot N.N."/>
        </authorList>
    </citation>
    <scope>NUCLEOTIDE SEQUENCE [LARGE SCALE GENOMIC DNA]</scope>
    <source>
        <strain evidence="9 10">CGMCC 1.5070</strain>
    </source>
</reference>
<proteinExistence type="inferred from homology"/>
<comment type="similarity">
    <text evidence="7">Belongs to the binding-protein-dependent transport system permease family.</text>
</comment>
<dbReference type="STRING" id="474960.SAMN05216180_2813"/>
<sequence length="339" mass="37746">MKQQKTARIATALAGSILGILFLFPLYVLAVNSFKTQKGIFKNVLAFPGADYLSLKNYPEAFEKLDFIQSLGNSLLITIVSTILIVVLTAMAAWVLVRYKMKLSTVIFMTFATAMLIPFQCVMLPLVRLMSTPSYITALIVIAELYIAFILSLAIGASLEKKLGKQKSKLISYVAFALIAVILIAASLAYISGQKNFTALNRFGLIFMYIGFGASLSIILFHGFIKNVPLELEEAATIDGCSPFRTFWQVVFPLLKTIAITVAILNIMWIWNDFLLPQLTINKAGWQTIPLKTYFFFGQFSKRWDLATAGLIMGMLPIVVFYLFCQKYIVKGITDGAIK</sequence>
<dbReference type="Pfam" id="PF00528">
    <property type="entry name" value="BPD_transp_1"/>
    <property type="match status" value="1"/>
</dbReference>
<name>A0A1H8DUQ5_9FIRM</name>
<evidence type="ECO:0000256" key="1">
    <source>
        <dbReference type="ARBA" id="ARBA00004651"/>
    </source>
</evidence>
<keyword evidence="3" id="KW-1003">Cell membrane</keyword>
<dbReference type="RefSeq" id="WP_092756244.1">
    <property type="nucleotide sequence ID" value="NZ_FOCG01000003.1"/>
</dbReference>
<dbReference type="PROSITE" id="PS50928">
    <property type="entry name" value="ABC_TM1"/>
    <property type="match status" value="1"/>
</dbReference>
<evidence type="ECO:0000256" key="7">
    <source>
        <dbReference type="RuleBase" id="RU363032"/>
    </source>
</evidence>
<dbReference type="Proteomes" id="UP000199158">
    <property type="component" value="Unassembled WGS sequence"/>
</dbReference>
<dbReference type="AlphaFoldDB" id="A0A1H8DUQ5"/>
<keyword evidence="10" id="KW-1185">Reference proteome</keyword>
<feature type="transmembrane region" description="Helical" evidence="7">
    <location>
        <begin position="306"/>
        <end position="325"/>
    </location>
</feature>
<dbReference type="CDD" id="cd06261">
    <property type="entry name" value="TM_PBP2"/>
    <property type="match status" value="1"/>
</dbReference>
<feature type="domain" description="ABC transmembrane type-1" evidence="8">
    <location>
        <begin position="71"/>
        <end position="325"/>
    </location>
</feature>
<organism evidence="9 10">
    <name type="scientific">Hydrogenoanaerobacterium saccharovorans</name>
    <dbReference type="NCBI Taxonomy" id="474960"/>
    <lineage>
        <taxon>Bacteria</taxon>
        <taxon>Bacillati</taxon>
        <taxon>Bacillota</taxon>
        <taxon>Clostridia</taxon>
        <taxon>Eubacteriales</taxon>
        <taxon>Oscillospiraceae</taxon>
        <taxon>Hydrogenoanaerobacterium</taxon>
    </lineage>
</organism>
<dbReference type="GO" id="GO:0055085">
    <property type="term" value="P:transmembrane transport"/>
    <property type="evidence" value="ECO:0007669"/>
    <property type="project" value="InterPro"/>
</dbReference>